<evidence type="ECO:0000313" key="2">
    <source>
        <dbReference type="Proteomes" id="UP000789525"/>
    </source>
</evidence>
<comment type="caution">
    <text evidence="1">The sequence shown here is derived from an EMBL/GenBank/DDBJ whole genome shotgun (WGS) entry which is preliminary data.</text>
</comment>
<protein>
    <submittedName>
        <fullName evidence="1">1934_t:CDS:1</fullName>
    </submittedName>
</protein>
<accession>A0ACA9MR05</accession>
<gene>
    <name evidence="1" type="ORF">ACOLOM_LOCUS6890</name>
</gene>
<dbReference type="EMBL" id="CAJVPT010014714">
    <property type="protein sequence ID" value="CAG8606964.1"/>
    <property type="molecule type" value="Genomic_DNA"/>
</dbReference>
<dbReference type="Proteomes" id="UP000789525">
    <property type="component" value="Unassembled WGS sequence"/>
</dbReference>
<keyword evidence="2" id="KW-1185">Reference proteome</keyword>
<organism evidence="1 2">
    <name type="scientific">Acaulospora colombiana</name>
    <dbReference type="NCBI Taxonomy" id="27376"/>
    <lineage>
        <taxon>Eukaryota</taxon>
        <taxon>Fungi</taxon>
        <taxon>Fungi incertae sedis</taxon>
        <taxon>Mucoromycota</taxon>
        <taxon>Glomeromycotina</taxon>
        <taxon>Glomeromycetes</taxon>
        <taxon>Diversisporales</taxon>
        <taxon>Acaulosporaceae</taxon>
        <taxon>Acaulospora</taxon>
    </lineage>
</organism>
<proteinExistence type="predicted"/>
<feature type="non-terminal residue" evidence="1">
    <location>
        <position position="93"/>
    </location>
</feature>
<evidence type="ECO:0000313" key="1">
    <source>
        <dbReference type="EMBL" id="CAG8606964.1"/>
    </source>
</evidence>
<sequence length="93" mass="10553">MPQLVTAEIETTIPRDDAGYLDETYISTLSRRLRQNPNYRPASGQGTEDLPLPDENAQDDAETDVTELDDEDWEEILEQTKQIFVAFLLPLIG</sequence>
<name>A0ACA9MR05_9GLOM</name>
<reference evidence="1" key="1">
    <citation type="submission" date="2021-06" db="EMBL/GenBank/DDBJ databases">
        <authorList>
            <person name="Kallberg Y."/>
            <person name="Tangrot J."/>
            <person name="Rosling A."/>
        </authorList>
    </citation>
    <scope>NUCLEOTIDE SEQUENCE</scope>
    <source>
        <strain evidence="1">CL356</strain>
    </source>
</reference>